<dbReference type="Pfam" id="PF17921">
    <property type="entry name" value="Integrase_H2C2"/>
    <property type="match status" value="1"/>
</dbReference>
<evidence type="ECO:0000313" key="11">
    <source>
        <dbReference type="Proteomes" id="UP001529510"/>
    </source>
</evidence>
<keyword evidence="2" id="KW-0548">Nucleotidyltransferase</keyword>
<evidence type="ECO:0000256" key="4">
    <source>
        <dbReference type="ARBA" id="ARBA00022759"/>
    </source>
</evidence>
<gene>
    <name evidence="10" type="ORF">M9458_039405</name>
</gene>
<dbReference type="PANTHER" id="PTHR37984:SF5">
    <property type="entry name" value="PROTEIN NYNRIN-LIKE"/>
    <property type="match status" value="1"/>
</dbReference>
<evidence type="ECO:0000259" key="8">
    <source>
        <dbReference type="Pfam" id="PF17917"/>
    </source>
</evidence>
<evidence type="ECO:0000256" key="5">
    <source>
        <dbReference type="ARBA" id="ARBA00022801"/>
    </source>
</evidence>
<accession>A0ABD0NP58</accession>
<dbReference type="InterPro" id="IPR041588">
    <property type="entry name" value="Integrase_H2C2"/>
</dbReference>
<dbReference type="Gene3D" id="1.10.340.70">
    <property type="match status" value="1"/>
</dbReference>
<feature type="domain" description="Reverse transcriptase RNase H-like" evidence="8">
    <location>
        <begin position="2"/>
        <end position="66"/>
    </location>
</feature>
<feature type="non-terminal residue" evidence="10">
    <location>
        <position position="1"/>
    </location>
</feature>
<organism evidence="10 11">
    <name type="scientific">Cirrhinus mrigala</name>
    <name type="common">Mrigala</name>
    <dbReference type="NCBI Taxonomy" id="683832"/>
    <lineage>
        <taxon>Eukaryota</taxon>
        <taxon>Metazoa</taxon>
        <taxon>Chordata</taxon>
        <taxon>Craniata</taxon>
        <taxon>Vertebrata</taxon>
        <taxon>Euteleostomi</taxon>
        <taxon>Actinopterygii</taxon>
        <taxon>Neopterygii</taxon>
        <taxon>Teleostei</taxon>
        <taxon>Ostariophysi</taxon>
        <taxon>Cypriniformes</taxon>
        <taxon>Cyprinidae</taxon>
        <taxon>Labeoninae</taxon>
        <taxon>Labeonini</taxon>
        <taxon>Cirrhinus</taxon>
    </lineage>
</organism>
<evidence type="ECO:0000313" key="10">
    <source>
        <dbReference type="EMBL" id="KAL0163652.1"/>
    </source>
</evidence>
<dbReference type="SUPFAM" id="SSF56672">
    <property type="entry name" value="DNA/RNA polymerases"/>
    <property type="match status" value="1"/>
</dbReference>
<evidence type="ECO:0000256" key="7">
    <source>
        <dbReference type="ARBA" id="ARBA00039658"/>
    </source>
</evidence>
<dbReference type="Pfam" id="PF17917">
    <property type="entry name" value="RT_RNaseH"/>
    <property type="match status" value="1"/>
</dbReference>
<dbReference type="Proteomes" id="UP001529510">
    <property type="component" value="Unassembled WGS sequence"/>
</dbReference>
<keyword evidence="11" id="KW-1185">Reference proteome</keyword>
<evidence type="ECO:0000259" key="9">
    <source>
        <dbReference type="Pfam" id="PF17921"/>
    </source>
</evidence>
<evidence type="ECO:0000256" key="1">
    <source>
        <dbReference type="ARBA" id="ARBA00022679"/>
    </source>
</evidence>
<keyword evidence="6" id="KW-0695">RNA-directed DNA polymerase</keyword>
<keyword evidence="1" id="KW-0808">Transferase</keyword>
<evidence type="ECO:0000256" key="3">
    <source>
        <dbReference type="ARBA" id="ARBA00022722"/>
    </source>
</evidence>
<dbReference type="CDD" id="cd09274">
    <property type="entry name" value="RNase_HI_RT_Ty3"/>
    <property type="match status" value="1"/>
</dbReference>
<dbReference type="AlphaFoldDB" id="A0ABD0NP58"/>
<dbReference type="GO" id="GO:0016787">
    <property type="term" value="F:hydrolase activity"/>
    <property type="evidence" value="ECO:0007669"/>
    <property type="project" value="UniProtKB-KW"/>
</dbReference>
<keyword evidence="3" id="KW-0540">Nuclease</keyword>
<dbReference type="EMBL" id="JAMKFB020000020">
    <property type="protein sequence ID" value="KAL0163652.1"/>
    <property type="molecule type" value="Genomic_DNA"/>
</dbReference>
<dbReference type="GO" id="GO:0003964">
    <property type="term" value="F:RNA-directed DNA polymerase activity"/>
    <property type="evidence" value="ECO:0007669"/>
    <property type="project" value="UniProtKB-KW"/>
</dbReference>
<reference evidence="10 11" key="1">
    <citation type="submission" date="2024-05" db="EMBL/GenBank/DDBJ databases">
        <title>Genome sequencing and assembly of Indian major carp, Cirrhinus mrigala (Hamilton, 1822).</title>
        <authorList>
            <person name="Mohindra V."/>
            <person name="Chowdhury L.M."/>
            <person name="Lal K."/>
            <person name="Jena J.K."/>
        </authorList>
    </citation>
    <scope>NUCLEOTIDE SEQUENCE [LARGE SCALE GENOMIC DNA]</scope>
    <source>
        <strain evidence="10">CM1030</strain>
        <tissue evidence="10">Blood</tissue>
    </source>
</reference>
<keyword evidence="4" id="KW-0255">Endonuclease</keyword>
<dbReference type="GO" id="GO:0004519">
    <property type="term" value="F:endonuclease activity"/>
    <property type="evidence" value="ECO:0007669"/>
    <property type="project" value="UniProtKB-KW"/>
</dbReference>
<feature type="non-terminal residue" evidence="10">
    <location>
        <position position="193"/>
    </location>
</feature>
<proteinExistence type="predicted"/>
<dbReference type="InterPro" id="IPR043502">
    <property type="entry name" value="DNA/RNA_pol_sf"/>
</dbReference>
<dbReference type="InterPro" id="IPR050951">
    <property type="entry name" value="Retrovirus_Pol_polyprotein"/>
</dbReference>
<name>A0ABD0NP58_CIRMR</name>
<protein>
    <recommendedName>
        <fullName evidence="7">Gypsy retrotransposon integrase-like protein 1</fullName>
    </recommendedName>
</protein>
<evidence type="ECO:0000256" key="6">
    <source>
        <dbReference type="ARBA" id="ARBA00022918"/>
    </source>
</evidence>
<dbReference type="PANTHER" id="PTHR37984">
    <property type="entry name" value="PROTEIN CBG26694"/>
    <property type="match status" value="1"/>
</dbReference>
<sequence>PEERNYDIGNRELLAMRLALGEWRHWLEESVQPFLVWTDHKNLKYIHSAKRLSSRQARWALFFGRFNFTLSYRPGSKNVKPDALSRLFGALEGVLSAKAILPEGVVVEALFWGIEQRVEEAGRGVQVPEECPAGRLFVPAALCPEVLQCGHTSRLVCHPVIRGTLFAIRQHFWWPTLAVDVRQFVLACPTCAQ</sequence>
<keyword evidence="5" id="KW-0378">Hydrolase</keyword>
<feature type="domain" description="Integrase zinc-binding" evidence="9">
    <location>
        <begin position="138"/>
        <end position="193"/>
    </location>
</feature>
<comment type="caution">
    <text evidence="10">The sequence shown here is derived from an EMBL/GenBank/DDBJ whole genome shotgun (WGS) entry which is preliminary data.</text>
</comment>
<evidence type="ECO:0000256" key="2">
    <source>
        <dbReference type="ARBA" id="ARBA00022695"/>
    </source>
</evidence>
<dbReference type="InterPro" id="IPR041373">
    <property type="entry name" value="RT_RNaseH"/>
</dbReference>